<dbReference type="OrthoDB" id="3176309at2"/>
<dbReference type="SUPFAM" id="SSF69786">
    <property type="entry name" value="YggU-like"/>
    <property type="match status" value="1"/>
</dbReference>
<dbReference type="HAMAP" id="MF_00634">
    <property type="entry name" value="UPF0235"/>
    <property type="match status" value="1"/>
</dbReference>
<evidence type="ECO:0000256" key="2">
    <source>
        <dbReference type="HAMAP-Rule" id="MF_00634"/>
    </source>
</evidence>
<sequence length="116" mass="11696">MTGDAETAWSTARDGVRLAVRATPRAARDGIDGLMRLSDGRAVLCVRVRAVADKGAANAAVAAVLAAGLGLAKSDVRLVAGSTARLKTFLLAARDDADAQAIAARLADIAGGGQLK</sequence>
<dbReference type="Gene3D" id="3.30.1200.10">
    <property type="entry name" value="YggU-like"/>
    <property type="match status" value="1"/>
</dbReference>
<name>A0A285RX40_9HYPH</name>
<reference evidence="3 4" key="1">
    <citation type="submission" date="2017-08" db="EMBL/GenBank/DDBJ databases">
        <authorList>
            <person name="de Groot N.N."/>
        </authorList>
    </citation>
    <scope>NUCLEOTIDE SEQUENCE [LARGE SCALE GENOMIC DNA]</scope>
    <source>
        <strain evidence="3 4">USBA 352</strain>
    </source>
</reference>
<keyword evidence="4" id="KW-1185">Reference proteome</keyword>
<evidence type="ECO:0000256" key="1">
    <source>
        <dbReference type="ARBA" id="ARBA00010364"/>
    </source>
</evidence>
<dbReference type="Proteomes" id="UP000219331">
    <property type="component" value="Unassembled WGS sequence"/>
</dbReference>
<dbReference type="NCBIfam" id="TIGR00251">
    <property type="entry name" value="DUF167 family protein"/>
    <property type="match status" value="1"/>
</dbReference>
<comment type="similarity">
    <text evidence="1 2">Belongs to the UPF0235 family.</text>
</comment>
<dbReference type="AlphaFoldDB" id="A0A285RX40"/>
<dbReference type="Pfam" id="PF02594">
    <property type="entry name" value="DUF167"/>
    <property type="match status" value="1"/>
</dbReference>
<dbReference type="InterPro" id="IPR003746">
    <property type="entry name" value="DUF167"/>
</dbReference>
<dbReference type="SMART" id="SM01152">
    <property type="entry name" value="DUF167"/>
    <property type="match status" value="1"/>
</dbReference>
<dbReference type="STRING" id="538381.GCA_001696535_04163"/>
<protein>
    <recommendedName>
        <fullName evidence="2">UPF0235 protein SAMN05421512_10345</fullName>
    </recommendedName>
</protein>
<organism evidence="3 4">
    <name type="scientific">Stappia indica</name>
    <dbReference type="NCBI Taxonomy" id="538381"/>
    <lineage>
        <taxon>Bacteria</taxon>
        <taxon>Pseudomonadati</taxon>
        <taxon>Pseudomonadota</taxon>
        <taxon>Alphaproteobacteria</taxon>
        <taxon>Hyphomicrobiales</taxon>
        <taxon>Stappiaceae</taxon>
        <taxon>Stappia</taxon>
    </lineage>
</organism>
<dbReference type="EMBL" id="OBML01000003">
    <property type="protein sequence ID" value="SOB99096.1"/>
    <property type="molecule type" value="Genomic_DNA"/>
</dbReference>
<accession>A0A285RX40</accession>
<dbReference type="InterPro" id="IPR036591">
    <property type="entry name" value="YggU-like_sf"/>
</dbReference>
<evidence type="ECO:0000313" key="4">
    <source>
        <dbReference type="Proteomes" id="UP000219331"/>
    </source>
</evidence>
<proteinExistence type="inferred from homology"/>
<gene>
    <name evidence="3" type="ORF">SAMN05421512_10345</name>
</gene>
<evidence type="ECO:0000313" key="3">
    <source>
        <dbReference type="EMBL" id="SOB99096.1"/>
    </source>
</evidence>
<dbReference type="RefSeq" id="WP_067224215.1">
    <property type="nucleotide sequence ID" value="NZ_JAJGNR010000003.1"/>
</dbReference>